<evidence type="ECO:0000313" key="6">
    <source>
        <dbReference type="Proteomes" id="UP000037737"/>
    </source>
</evidence>
<dbReference type="SUPFAM" id="SSF46894">
    <property type="entry name" value="C-terminal effector domain of the bipartite response regulators"/>
    <property type="match status" value="1"/>
</dbReference>
<dbReference type="PANTHER" id="PTHR44688:SF16">
    <property type="entry name" value="DNA-BINDING TRANSCRIPTIONAL ACTIVATOR DEVR_DOSR"/>
    <property type="match status" value="1"/>
</dbReference>
<keyword evidence="2 5" id="KW-0238">DNA-binding</keyword>
<keyword evidence="3" id="KW-0804">Transcription</keyword>
<proteinExistence type="predicted"/>
<keyword evidence="1" id="KW-0805">Transcription regulation</keyword>
<dbReference type="SUPFAM" id="SSF55781">
    <property type="entry name" value="GAF domain-like"/>
    <property type="match status" value="1"/>
</dbReference>
<dbReference type="PATRIC" id="fig|84292.3.peg.1833"/>
<dbReference type="InterPro" id="IPR000792">
    <property type="entry name" value="Tscrpt_reg_LuxR_C"/>
</dbReference>
<sequence>MPMSAPDGQLMTRALKDLAAHTRFPVVFGGYVHDGSVRVSTVLGNRTRSLEGLVVKPERGLGGRAITELRPRMTPDYRSSRQITHDYDGHVLGEGLSTLLAVPIVVGGAVRGVLYGGAWAESSVGDVVAAPAFRVAQEVATELRIRDEVERRVAALRPATGPVAVTAPSESTTDAAQREELRASYAELRSIVASVDDAGLRARLSAIEERLAGLTGGGSEPAEPLDIHLSPRELDVLACAALGSTNAEIAATLGVREGTVKSYLQTAMGKLDASTRHAAVTKARRAGLLP</sequence>
<dbReference type="AlphaFoldDB" id="A0A0M8MP22"/>
<evidence type="ECO:0000256" key="3">
    <source>
        <dbReference type="ARBA" id="ARBA00023163"/>
    </source>
</evidence>
<dbReference type="GO" id="GO:0006355">
    <property type="term" value="P:regulation of DNA-templated transcription"/>
    <property type="evidence" value="ECO:0007669"/>
    <property type="project" value="InterPro"/>
</dbReference>
<feature type="domain" description="HTH luxR-type" evidence="4">
    <location>
        <begin position="222"/>
        <end position="287"/>
    </location>
</feature>
<dbReference type="PROSITE" id="PS50043">
    <property type="entry name" value="HTH_LUXR_2"/>
    <property type="match status" value="1"/>
</dbReference>
<dbReference type="PANTHER" id="PTHR44688">
    <property type="entry name" value="DNA-BINDING TRANSCRIPTIONAL ACTIVATOR DEVR_DOSR"/>
    <property type="match status" value="1"/>
</dbReference>
<dbReference type="GO" id="GO:0003677">
    <property type="term" value="F:DNA binding"/>
    <property type="evidence" value="ECO:0007669"/>
    <property type="project" value="UniProtKB-KW"/>
</dbReference>
<dbReference type="Proteomes" id="UP000037737">
    <property type="component" value="Unassembled WGS sequence"/>
</dbReference>
<evidence type="ECO:0000259" key="4">
    <source>
        <dbReference type="PROSITE" id="PS50043"/>
    </source>
</evidence>
<name>A0A0M8MP22_9MICO</name>
<dbReference type="Gene3D" id="1.10.10.10">
    <property type="entry name" value="Winged helix-like DNA-binding domain superfamily/Winged helix DNA-binding domain"/>
    <property type="match status" value="1"/>
</dbReference>
<dbReference type="InterPro" id="IPR029016">
    <property type="entry name" value="GAF-like_dom_sf"/>
</dbReference>
<dbReference type="InterPro" id="IPR016032">
    <property type="entry name" value="Sig_transdc_resp-reg_C-effctor"/>
</dbReference>
<evidence type="ECO:0000256" key="2">
    <source>
        <dbReference type="ARBA" id="ARBA00023125"/>
    </source>
</evidence>
<accession>A0A0M8MP22</accession>
<dbReference type="InterPro" id="IPR036388">
    <property type="entry name" value="WH-like_DNA-bd_sf"/>
</dbReference>
<dbReference type="SMART" id="SM00421">
    <property type="entry name" value="HTH_LUXR"/>
    <property type="match status" value="1"/>
</dbReference>
<evidence type="ECO:0000313" key="5">
    <source>
        <dbReference type="EMBL" id="KOS10741.1"/>
    </source>
</evidence>
<comment type="caution">
    <text evidence="5">The sequence shown here is derived from an EMBL/GenBank/DDBJ whole genome shotgun (WGS) entry which is preliminary data.</text>
</comment>
<dbReference type="KEGG" id="mcw:A8L33_13155"/>
<dbReference type="EMBL" id="LAVO01000008">
    <property type="protein sequence ID" value="KOS10741.1"/>
    <property type="molecule type" value="Genomic_DNA"/>
</dbReference>
<keyword evidence="6" id="KW-1185">Reference proteome</keyword>
<dbReference type="Gene3D" id="3.30.450.40">
    <property type="match status" value="1"/>
</dbReference>
<gene>
    <name evidence="5" type="ORF">XI38_08990</name>
</gene>
<dbReference type="PRINTS" id="PR00038">
    <property type="entry name" value="HTHLUXR"/>
</dbReference>
<protein>
    <submittedName>
        <fullName evidence="5">DNA-binding protein</fullName>
    </submittedName>
</protein>
<dbReference type="Pfam" id="PF00196">
    <property type="entry name" value="GerE"/>
    <property type="match status" value="1"/>
</dbReference>
<reference evidence="5" key="1">
    <citation type="submission" date="2015-04" db="EMBL/GenBank/DDBJ databases">
        <title>Complete genome sequence of Microbacterium chocolatum SIT 101, a bacterium enantioselectively hydrolyzing mesomeric diesters.</title>
        <authorList>
            <person name="Li X."/>
            <person name="Xu Y."/>
        </authorList>
    </citation>
    <scope>NUCLEOTIDE SEQUENCE [LARGE SCALE GENOMIC DNA]</scope>
    <source>
        <strain evidence="5">SIT 101</strain>
    </source>
</reference>
<dbReference type="CDD" id="cd06170">
    <property type="entry name" value="LuxR_C_like"/>
    <property type="match status" value="1"/>
</dbReference>
<evidence type="ECO:0000256" key="1">
    <source>
        <dbReference type="ARBA" id="ARBA00023015"/>
    </source>
</evidence>
<organism evidence="5 6">
    <name type="scientific">Microbacterium aurantiacum</name>
    <dbReference type="NCBI Taxonomy" id="162393"/>
    <lineage>
        <taxon>Bacteria</taxon>
        <taxon>Bacillati</taxon>
        <taxon>Actinomycetota</taxon>
        <taxon>Actinomycetes</taxon>
        <taxon>Micrococcales</taxon>
        <taxon>Microbacteriaceae</taxon>
        <taxon>Microbacterium</taxon>
    </lineage>
</organism>